<dbReference type="AlphaFoldDB" id="A0A5R9Q8Q3"/>
<dbReference type="OrthoDB" id="6120576at2"/>
<dbReference type="Proteomes" id="UP000309186">
    <property type="component" value="Unassembled WGS sequence"/>
</dbReference>
<proteinExistence type="predicted"/>
<dbReference type="EMBL" id="PPSW01000003">
    <property type="protein sequence ID" value="TLX48799.1"/>
    <property type="molecule type" value="Genomic_DNA"/>
</dbReference>
<comment type="caution">
    <text evidence="1">The sequence shown here is derived from an EMBL/GenBank/DDBJ whole genome shotgun (WGS) entry which is preliminary data.</text>
</comment>
<organism evidence="1 2">
    <name type="scientific">Pseudoalteromonas phenolica</name>
    <dbReference type="NCBI Taxonomy" id="161398"/>
    <lineage>
        <taxon>Bacteria</taxon>
        <taxon>Pseudomonadati</taxon>
        <taxon>Pseudomonadota</taxon>
        <taxon>Gammaproteobacteria</taxon>
        <taxon>Alteromonadales</taxon>
        <taxon>Pseudoalteromonadaceae</taxon>
        <taxon>Pseudoalteromonas</taxon>
    </lineage>
</organism>
<name>A0A5R9Q8Q3_9GAMM</name>
<dbReference type="RefSeq" id="WP_138478068.1">
    <property type="nucleotide sequence ID" value="NZ_PPSW01000003.1"/>
</dbReference>
<reference evidence="1 2" key="1">
    <citation type="submission" date="2018-01" db="EMBL/GenBank/DDBJ databases">
        <title>Co-occurrence of chitin degradation, pigmentation and bioactivity in marine Pseudoalteromonas.</title>
        <authorList>
            <person name="Paulsen S."/>
            <person name="Gram L."/>
            <person name="Machado H."/>
        </authorList>
    </citation>
    <scope>NUCLEOTIDE SEQUENCE [LARGE SCALE GENOMIC DNA]</scope>
    <source>
        <strain evidence="1 2">S3663</strain>
    </source>
</reference>
<evidence type="ECO:0000313" key="2">
    <source>
        <dbReference type="Proteomes" id="UP000309186"/>
    </source>
</evidence>
<evidence type="ECO:0000313" key="1">
    <source>
        <dbReference type="EMBL" id="TLX48799.1"/>
    </source>
</evidence>
<gene>
    <name evidence="1" type="ORF">C1E24_01455</name>
</gene>
<dbReference type="SUPFAM" id="SSF53850">
    <property type="entry name" value="Periplasmic binding protein-like II"/>
    <property type="match status" value="1"/>
</dbReference>
<protein>
    <submittedName>
        <fullName evidence="1">Uncharacterized protein</fullName>
    </submittedName>
</protein>
<dbReference type="Gene3D" id="3.40.190.10">
    <property type="entry name" value="Periplasmic binding protein-like II"/>
    <property type="match status" value="1"/>
</dbReference>
<sequence>MFYWILIVISCILTVKSFASVHKVDVIAIDYPPFISQSEPSHGITYELLERKLANLKLIKLRPRFLPPARAQTELTKSGWCLSFYPPAPSEFIERIPLSEDKVLLGFISKQQQVTWQNFKYFKQKRLAMLRATITEGMQGQLKQAGAVIVSVETVDQGINLLLKGRVDFAFTDNLSFLEKQKTNKEYAQLAFAKTPLIEVQVGVYFNTQCKYAGLLAPHLRKLEIKN</sequence>
<accession>A0A5R9Q8Q3</accession>